<protein>
    <submittedName>
        <fullName evidence="3">2-keto-3-deoxy-D-arabino-heptulosonate-7-phosphate synthase I beta</fullName>
        <ecNumber evidence="3">2.5.1.54</ecNumber>
    </submittedName>
</protein>
<dbReference type="PANTHER" id="PTHR43018:SF2">
    <property type="entry name" value="PHOSPHO-2-DEHYDRO-3-DEOXYHEPTONATE ALDOLASE"/>
    <property type="match status" value="1"/>
</dbReference>
<organism evidence="3 4">
    <name type="scientific">Saccharolobus shibatae</name>
    <dbReference type="NCBI Taxonomy" id="2286"/>
    <lineage>
        <taxon>Archaea</taxon>
        <taxon>Thermoproteota</taxon>
        <taxon>Thermoprotei</taxon>
        <taxon>Sulfolobales</taxon>
        <taxon>Sulfolobaceae</taxon>
        <taxon>Saccharolobus</taxon>
    </lineage>
</organism>
<sequence length="331" mass="36093">MILYVLKDKSDYSTLVEKLNENSASFKVLNLYGKNLILAWPDQNTKGIIDSSIEIAVEAKKSYVLASNDWKKQPTVVTVKDVEIGSKKVIVAAGPCAVESEEQVLTTAKAVKRAGASLLRGGAYKPRTSPYSFQGLGEEGVKILRRVGDEVGLPIVTEIMDTRDSAIFTQYVDMIQIGARNAQNFSLLKEVGKLGKPVLLKRGMGNTVEEWLQAAEYILLEGNGNTVLCERGIRTFEKSTRFTLDIGGMVAAKLMTHLPICADPSHPAGKRELVHSLALAAVAAGADMLLIEVHPRPEKALSDSEQQLTPESFEVLMDRIRALARALGRDA</sequence>
<dbReference type="AlphaFoldDB" id="A0A8F5BXT3"/>
<dbReference type="InterPro" id="IPR006268">
    <property type="entry name" value="DAHP_syn_2"/>
</dbReference>
<dbReference type="NCBIfam" id="NF009239">
    <property type="entry name" value="PRK12595.1"/>
    <property type="match status" value="1"/>
</dbReference>
<dbReference type="Proteomes" id="UP000693941">
    <property type="component" value="Chromosome"/>
</dbReference>
<dbReference type="InterPro" id="IPR052899">
    <property type="entry name" value="Class-I_DAHP_synthase"/>
</dbReference>
<proteinExistence type="predicted"/>
<dbReference type="RefSeq" id="WP_218260935.1">
    <property type="nucleotide sequence ID" value="NZ_CP077715.1"/>
</dbReference>
<dbReference type="PANTHER" id="PTHR43018">
    <property type="entry name" value="PHOSPHO-2-DEHYDRO-3-DEOXYHEPTONATE ALDOLASE"/>
    <property type="match status" value="1"/>
</dbReference>
<dbReference type="GO" id="GO:0009073">
    <property type="term" value="P:aromatic amino acid family biosynthetic process"/>
    <property type="evidence" value="ECO:0007669"/>
    <property type="project" value="InterPro"/>
</dbReference>
<dbReference type="InterPro" id="IPR006218">
    <property type="entry name" value="DAHP1/KDSA"/>
</dbReference>
<evidence type="ECO:0000313" key="4">
    <source>
        <dbReference type="Proteomes" id="UP000693941"/>
    </source>
</evidence>
<accession>A0A8F5BXT3</accession>
<evidence type="ECO:0000259" key="2">
    <source>
        <dbReference type="Pfam" id="PF00793"/>
    </source>
</evidence>
<dbReference type="NCBIfam" id="NF006421">
    <property type="entry name" value="PRK08673.1"/>
    <property type="match status" value="1"/>
</dbReference>
<evidence type="ECO:0000256" key="1">
    <source>
        <dbReference type="ARBA" id="ARBA00022679"/>
    </source>
</evidence>
<dbReference type="GO" id="GO:0016832">
    <property type="term" value="F:aldehyde-lyase activity"/>
    <property type="evidence" value="ECO:0007669"/>
    <property type="project" value="InterPro"/>
</dbReference>
<name>A0A8F5BXT3_9CREN</name>
<feature type="domain" description="DAHP synthetase I/KDSA" evidence="2">
    <location>
        <begin position="77"/>
        <end position="314"/>
    </location>
</feature>
<evidence type="ECO:0000313" key="3">
    <source>
        <dbReference type="EMBL" id="QXJ33427.1"/>
    </source>
</evidence>
<dbReference type="GeneID" id="65561517"/>
<dbReference type="EMBL" id="CP077715">
    <property type="protein sequence ID" value="QXJ33427.1"/>
    <property type="molecule type" value="Genomic_DNA"/>
</dbReference>
<dbReference type="Pfam" id="PF00793">
    <property type="entry name" value="DAHP_synth_1"/>
    <property type="match status" value="1"/>
</dbReference>
<dbReference type="GO" id="GO:0003849">
    <property type="term" value="F:3-deoxy-7-phosphoheptulonate synthase activity"/>
    <property type="evidence" value="ECO:0007669"/>
    <property type="project" value="UniProtKB-EC"/>
</dbReference>
<dbReference type="NCBIfam" id="TIGR01361">
    <property type="entry name" value="DAHP_synth_Bsub"/>
    <property type="match status" value="1"/>
</dbReference>
<dbReference type="EC" id="2.5.1.54" evidence="3"/>
<reference evidence="3" key="1">
    <citation type="journal article" date="2021" name="Environ. Microbiol.">
        <title>New insights into the diversity and evolution of the archaeal mobilome from three complete genomes of Saccharolobus shibatae.</title>
        <authorList>
            <person name="Medvedeva S."/>
            <person name="Brandt D."/>
            <person name="Cvirkaite-Krupovic V."/>
            <person name="Liu Y."/>
            <person name="Severinov K."/>
            <person name="Ishino S."/>
            <person name="Ishino Y."/>
            <person name="Prangishvili D."/>
            <person name="Kalinowski J."/>
            <person name="Krupovic M."/>
        </authorList>
    </citation>
    <scope>NUCLEOTIDE SEQUENCE</scope>
    <source>
        <strain evidence="3">BEU9</strain>
    </source>
</reference>
<keyword evidence="1 3" id="KW-0808">Transferase</keyword>
<gene>
    <name evidence="3" type="ORF">J5U21_03105</name>
</gene>